<feature type="signal peptide" evidence="2">
    <location>
        <begin position="1"/>
        <end position="23"/>
    </location>
</feature>
<dbReference type="RefSeq" id="WP_121688630.1">
    <property type="nucleotide sequence ID" value="NZ_RCUY01000009.1"/>
</dbReference>
<dbReference type="EMBL" id="RCUY01000009">
    <property type="protein sequence ID" value="RLP82077.1"/>
    <property type="molecule type" value="Genomic_DNA"/>
</dbReference>
<evidence type="ECO:0000256" key="1">
    <source>
        <dbReference type="SAM" id="MobiDB-lite"/>
    </source>
</evidence>
<protein>
    <recommendedName>
        <fullName evidence="5">LPXTG cell wall anchor domain-containing protein</fullName>
    </recommendedName>
</protein>
<evidence type="ECO:0000313" key="4">
    <source>
        <dbReference type="Proteomes" id="UP000269438"/>
    </source>
</evidence>
<dbReference type="Proteomes" id="UP000269438">
    <property type="component" value="Unassembled WGS sequence"/>
</dbReference>
<organism evidence="3 4">
    <name type="scientific">Mycetocola lacteus</name>
    <dbReference type="NCBI Taxonomy" id="76637"/>
    <lineage>
        <taxon>Bacteria</taxon>
        <taxon>Bacillati</taxon>
        <taxon>Actinomycetota</taxon>
        <taxon>Actinomycetes</taxon>
        <taxon>Micrococcales</taxon>
        <taxon>Microbacteriaceae</taxon>
        <taxon>Mycetocola</taxon>
    </lineage>
</organism>
<name>A0A3L7AP00_9MICO</name>
<feature type="region of interest" description="Disordered" evidence="1">
    <location>
        <begin position="164"/>
        <end position="209"/>
    </location>
</feature>
<dbReference type="OrthoDB" id="5060810at2"/>
<sequence length="247" mass="24869">MKRITVAAVAGALALTVAGPALGAQAADEIGLSWDGSSGFAAELDRPVFVTPRVVPGDSDARSFVVRNQGDTAAVLTAKIVNVRLTGNPADEYYRDFTVNSLPVIDRYGTDTTILTTRVQPGGTATVNLDYDLPEAAITGNYPVASDQAVSVAFDVRLTLAGESRIDGPTTSPTPTPTAPTLSPTPSAPGAATQPPAAGPPAAAGPGTLVRTGAEGWPLIAAVGALLAGGGLALRRKMNGAGTGRTP</sequence>
<keyword evidence="2" id="KW-0732">Signal</keyword>
<reference evidence="3 4" key="1">
    <citation type="submission" date="2018-10" db="EMBL/GenBank/DDBJ databases">
        <authorList>
            <person name="Li J."/>
        </authorList>
    </citation>
    <scope>NUCLEOTIDE SEQUENCE [LARGE SCALE GENOMIC DNA]</scope>
    <source>
        <strain evidence="3 4">JCM 11654</strain>
    </source>
</reference>
<evidence type="ECO:0008006" key="5">
    <source>
        <dbReference type="Google" id="ProtNLM"/>
    </source>
</evidence>
<feature type="compositionally biased region" description="Low complexity" evidence="1">
    <location>
        <begin position="179"/>
        <end position="208"/>
    </location>
</feature>
<dbReference type="AlphaFoldDB" id="A0A3L7AP00"/>
<feature type="chain" id="PRO_5039663522" description="LPXTG cell wall anchor domain-containing protein" evidence="2">
    <location>
        <begin position="24"/>
        <end position="247"/>
    </location>
</feature>
<keyword evidence="4" id="KW-1185">Reference proteome</keyword>
<evidence type="ECO:0000313" key="3">
    <source>
        <dbReference type="EMBL" id="RLP82077.1"/>
    </source>
</evidence>
<proteinExistence type="predicted"/>
<gene>
    <name evidence="3" type="ORF">D9V34_09660</name>
</gene>
<comment type="caution">
    <text evidence="3">The sequence shown here is derived from an EMBL/GenBank/DDBJ whole genome shotgun (WGS) entry which is preliminary data.</text>
</comment>
<accession>A0A3L7AP00</accession>
<evidence type="ECO:0000256" key="2">
    <source>
        <dbReference type="SAM" id="SignalP"/>
    </source>
</evidence>